<evidence type="ECO:0000256" key="8">
    <source>
        <dbReference type="SAM" id="MobiDB-lite"/>
    </source>
</evidence>
<organism evidence="10 11">
    <name type="scientific">Pseudonocardia hydrocarbonoxydans</name>
    <dbReference type="NCBI Taxonomy" id="76726"/>
    <lineage>
        <taxon>Bacteria</taxon>
        <taxon>Bacillati</taxon>
        <taxon>Actinomycetota</taxon>
        <taxon>Actinomycetes</taxon>
        <taxon>Pseudonocardiales</taxon>
        <taxon>Pseudonocardiaceae</taxon>
        <taxon>Pseudonocardia</taxon>
    </lineage>
</organism>
<dbReference type="Gene3D" id="1.10.510.10">
    <property type="entry name" value="Transferase(Phosphotransferase) domain 1"/>
    <property type="match status" value="1"/>
</dbReference>
<dbReference type="CDD" id="cd14014">
    <property type="entry name" value="STKc_PknB_like"/>
    <property type="match status" value="1"/>
</dbReference>
<dbReference type="PROSITE" id="PS50011">
    <property type="entry name" value="PROTEIN_KINASE_DOM"/>
    <property type="match status" value="1"/>
</dbReference>
<evidence type="ECO:0000313" key="10">
    <source>
        <dbReference type="EMBL" id="GEC20491.1"/>
    </source>
</evidence>
<evidence type="ECO:0000256" key="4">
    <source>
        <dbReference type="ARBA" id="ARBA00022741"/>
    </source>
</evidence>
<protein>
    <recommendedName>
        <fullName evidence="1">non-specific serine/threonine protein kinase</fullName>
        <ecNumber evidence="1">2.7.11.1</ecNumber>
    </recommendedName>
</protein>
<evidence type="ECO:0000313" key="11">
    <source>
        <dbReference type="Proteomes" id="UP000320338"/>
    </source>
</evidence>
<keyword evidence="6 7" id="KW-0067">ATP-binding</keyword>
<evidence type="ECO:0000256" key="3">
    <source>
        <dbReference type="ARBA" id="ARBA00022679"/>
    </source>
</evidence>
<dbReference type="GO" id="GO:0005524">
    <property type="term" value="F:ATP binding"/>
    <property type="evidence" value="ECO:0007669"/>
    <property type="project" value="UniProtKB-UniRule"/>
</dbReference>
<dbReference type="InterPro" id="IPR008271">
    <property type="entry name" value="Ser/Thr_kinase_AS"/>
</dbReference>
<dbReference type="SUPFAM" id="SSF56112">
    <property type="entry name" value="Protein kinase-like (PK-like)"/>
    <property type="match status" value="1"/>
</dbReference>
<evidence type="ECO:0000256" key="2">
    <source>
        <dbReference type="ARBA" id="ARBA00022527"/>
    </source>
</evidence>
<evidence type="ECO:0000256" key="6">
    <source>
        <dbReference type="ARBA" id="ARBA00022840"/>
    </source>
</evidence>
<dbReference type="InterPro" id="IPR000719">
    <property type="entry name" value="Prot_kinase_dom"/>
</dbReference>
<reference evidence="10 11" key="1">
    <citation type="submission" date="2019-06" db="EMBL/GenBank/DDBJ databases">
        <title>Whole genome shotgun sequence of Pseudonocardia hydrocarbonoxydans NBRC 14498.</title>
        <authorList>
            <person name="Hosoyama A."/>
            <person name="Uohara A."/>
            <person name="Ohji S."/>
            <person name="Ichikawa N."/>
        </authorList>
    </citation>
    <scope>NUCLEOTIDE SEQUENCE [LARGE SCALE GENOMIC DNA]</scope>
    <source>
        <strain evidence="10 11">NBRC 14498</strain>
    </source>
</reference>
<evidence type="ECO:0000256" key="1">
    <source>
        <dbReference type="ARBA" id="ARBA00012513"/>
    </source>
</evidence>
<evidence type="ECO:0000256" key="7">
    <source>
        <dbReference type="PROSITE-ProRule" id="PRU10141"/>
    </source>
</evidence>
<evidence type="ECO:0000259" key="9">
    <source>
        <dbReference type="PROSITE" id="PS50011"/>
    </source>
</evidence>
<feature type="compositionally biased region" description="Low complexity" evidence="8">
    <location>
        <begin position="311"/>
        <end position="332"/>
    </location>
</feature>
<dbReference type="Proteomes" id="UP000320338">
    <property type="component" value="Unassembled WGS sequence"/>
</dbReference>
<dbReference type="AlphaFoldDB" id="A0A4Y3WQD1"/>
<feature type="domain" description="Protein kinase" evidence="9">
    <location>
        <begin position="18"/>
        <end position="277"/>
    </location>
</feature>
<dbReference type="Gene3D" id="3.30.200.20">
    <property type="entry name" value="Phosphorylase Kinase, domain 1"/>
    <property type="match status" value="1"/>
</dbReference>
<sequence length="555" mass="57282">MGDVTTPDDGQRRIGGRYLLSGKIGSGAMGTVWAGYDEVLRRRVAVKELRVPHGVGDREALDMRERILREARAVGGLSHPNVITVFDVVEADGEPVVVLELVPSRNLAEMISDHGALSDGQAAVVGYATAGGLRAAHRAGITHRDVKPGNVLVADDGRVKLTDFGIARNIADAPMTSAGLVLGSPAYIAPEVAAGQPVTPAADLWGLGATLFAAVEGRPPYDVGGDPVQTITEVVDGEVPRTRTGGPVAEVIAALMVKDPDSRMPLDEVRIRLRPLISDPDDPLYPGSPDAPTLASFVTPTPEPPAPYSPPERSSAVLEARPPAAAALAADPGPLPGPPSPRPLAPRPGTSPPPAPRPEPARARPRAPEPAPATLVQAAALVVAGALAVLLGTAAGWAVTRIAGGQSPLGTVTVTSADTALIPHLDPLGFDADVPVGWTPFAHEPLGGARTASFVSPDGTEEFSVERAESRDAALAGLTTDALGVDTLDQTPLLDDRLTYRTARGGQERATWLALVPAEGSAVWVARLTVPGDRGEGTTEALFDVLMAGFSTAGS</sequence>
<dbReference type="OrthoDB" id="9762169at2"/>
<keyword evidence="3" id="KW-0808">Transferase</keyword>
<dbReference type="PROSITE" id="PS00108">
    <property type="entry name" value="PROTEIN_KINASE_ST"/>
    <property type="match status" value="1"/>
</dbReference>
<proteinExistence type="predicted"/>
<keyword evidence="4 7" id="KW-0547">Nucleotide-binding</keyword>
<feature type="region of interest" description="Disordered" evidence="8">
    <location>
        <begin position="277"/>
        <end position="371"/>
    </location>
</feature>
<dbReference type="InterPro" id="IPR017441">
    <property type="entry name" value="Protein_kinase_ATP_BS"/>
</dbReference>
<feature type="compositionally biased region" description="Pro residues" evidence="8">
    <location>
        <begin position="301"/>
        <end position="310"/>
    </location>
</feature>
<dbReference type="SMART" id="SM00220">
    <property type="entry name" value="S_TKc"/>
    <property type="match status" value="1"/>
</dbReference>
<gene>
    <name evidence="10" type="ORF">PHY01_27740</name>
</gene>
<dbReference type="PROSITE" id="PS00107">
    <property type="entry name" value="PROTEIN_KINASE_ATP"/>
    <property type="match status" value="1"/>
</dbReference>
<keyword evidence="11" id="KW-1185">Reference proteome</keyword>
<dbReference type="EMBL" id="BJNG01000019">
    <property type="protein sequence ID" value="GEC20491.1"/>
    <property type="molecule type" value="Genomic_DNA"/>
</dbReference>
<dbReference type="Pfam" id="PF00069">
    <property type="entry name" value="Pkinase"/>
    <property type="match status" value="1"/>
</dbReference>
<keyword evidence="5 10" id="KW-0418">Kinase</keyword>
<evidence type="ECO:0000256" key="5">
    <source>
        <dbReference type="ARBA" id="ARBA00022777"/>
    </source>
</evidence>
<dbReference type="PANTHER" id="PTHR43289:SF6">
    <property type="entry name" value="SERINE_THREONINE-PROTEIN KINASE NEKL-3"/>
    <property type="match status" value="1"/>
</dbReference>
<name>A0A4Y3WQD1_9PSEU</name>
<comment type="caution">
    <text evidence="10">The sequence shown here is derived from an EMBL/GenBank/DDBJ whole genome shotgun (WGS) entry which is preliminary data.</text>
</comment>
<keyword evidence="2 10" id="KW-0723">Serine/threonine-protein kinase</keyword>
<dbReference type="PANTHER" id="PTHR43289">
    <property type="entry name" value="MITOGEN-ACTIVATED PROTEIN KINASE KINASE KINASE 20-RELATED"/>
    <property type="match status" value="1"/>
</dbReference>
<feature type="binding site" evidence="7">
    <location>
        <position position="47"/>
    </location>
    <ligand>
        <name>ATP</name>
        <dbReference type="ChEBI" id="CHEBI:30616"/>
    </ligand>
</feature>
<dbReference type="EC" id="2.7.11.1" evidence="1"/>
<accession>A0A4Y3WQD1</accession>
<feature type="compositionally biased region" description="Pro residues" evidence="8">
    <location>
        <begin position="333"/>
        <end position="358"/>
    </location>
</feature>
<dbReference type="InterPro" id="IPR011009">
    <property type="entry name" value="Kinase-like_dom_sf"/>
</dbReference>
<dbReference type="GO" id="GO:0004674">
    <property type="term" value="F:protein serine/threonine kinase activity"/>
    <property type="evidence" value="ECO:0007669"/>
    <property type="project" value="UniProtKB-KW"/>
</dbReference>